<dbReference type="InterPro" id="IPR014756">
    <property type="entry name" value="Ig_E-set"/>
</dbReference>
<dbReference type="Proteomes" id="UP001152795">
    <property type="component" value="Unassembled WGS sequence"/>
</dbReference>
<evidence type="ECO:0000313" key="2">
    <source>
        <dbReference type="Proteomes" id="UP001152795"/>
    </source>
</evidence>
<dbReference type="Gene3D" id="2.60.40.10">
    <property type="entry name" value="Immunoglobulins"/>
    <property type="match status" value="1"/>
</dbReference>
<accession>A0A6S7JGY2</accession>
<dbReference type="AlphaFoldDB" id="A0A6S7JGY2"/>
<keyword evidence="2" id="KW-1185">Reference proteome</keyword>
<name>A0A6S7JGY2_PARCT</name>
<sequence length="519" mass="60258">MITGQQIRTRYFILYIIVITAFLLYYYCCWDGQLFRLHFANVIFPPEVSWTEYGARNTTSHKNDFRYDWLRMHRARTDWRAILRPCSDQMAWGTLKSGWGKVNRSSAKTSYISYMDIQPSGHFSRIFIQTQTASGRMKTVGGDFWRVFFTGPANVSATVFDHQNGTYEAIALLVETGNYAVQAYLDYSLCDGLRNPPEDWFRVGNSQGRYQRQGTLGFLDHYIYEPLRAAQNLIFEVLPNTSRSGIDDISTIKCTNSCRSLWDGHGRWRNNIWLPYLSANPQRRKNISRPRTATPRKGALWIFGDSLGIRFYNSLLQKPLCKELLVSCHRSYNWVYPVPFENEVLGKSLTDDFDFRPNIIIDSIRNVLRYALMKSPHSLLVLNLGLHYPSTLNFTTFQKLMDDVIVMLRDREKRLGSNARVVWKTTTSIRKENEEPPRNDTVWRFFTEPRIRLFDAYAMSAMCKAGFEVLDVFPVTASYLPGTIDIVHYTDDVFNTAEIELEKYVKIGMEYESTAVCIK</sequence>
<dbReference type="InterPro" id="IPR013783">
    <property type="entry name" value="Ig-like_fold"/>
</dbReference>
<proteinExistence type="predicted"/>
<dbReference type="PANTHER" id="PTHR16165">
    <property type="entry name" value="NXPE FAMILY MEMBER"/>
    <property type="match status" value="1"/>
</dbReference>
<organism evidence="1 2">
    <name type="scientific">Paramuricea clavata</name>
    <name type="common">Red gorgonian</name>
    <name type="synonym">Violescent sea-whip</name>
    <dbReference type="NCBI Taxonomy" id="317549"/>
    <lineage>
        <taxon>Eukaryota</taxon>
        <taxon>Metazoa</taxon>
        <taxon>Cnidaria</taxon>
        <taxon>Anthozoa</taxon>
        <taxon>Octocorallia</taxon>
        <taxon>Malacalcyonacea</taxon>
        <taxon>Plexauridae</taxon>
        <taxon>Paramuricea</taxon>
    </lineage>
</organism>
<reference evidence="1" key="1">
    <citation type="submission" date="2020-04" db="EMBL/GenBank/DDBJ databases">
        <authorList>
            <person name="Alioto T."/>
            <person name="Alioto T."/>
            <person name="Gomez Garrido J."/>
        </authorList>
    </citation>
    <scope>NUCLEOTIDE SEQUENCE</scope>
    <source>
        <strain evidence="1">A484AB</strain>
    </source>
</reference>
<dbReference type="EMBL" id="CACRXK020017732">
    <property type="protein sequence ID" value="CAB4031566.1"/>
    <property type="molecule type" value="Genomic_DNA"/>
</dbReference>
<dbReference type="PANTHER" id="PTHR16165:SF5">
    <property type="entry name" value="NXPE FAMILY MEMBER 3"/>
    <property type="match status" value="1"/>
</dbReference>
<protein>
    <submittedName>
        <fullName evidence="1">Uncharacterized protein</fullName>
    </submittedName>
</protein>
<comment type="caution">
    <text evidence="1">The sequence shown here is derived from an EMBL/GenBank/DDBJ whole genome shotgun (WGS) entry which is preliminary data.</text>
</comment>
<gene>
    <name evidence="1" type="ORF">PACLA_8A001215</name>
</gene>
<dbReference type="OrthoDB" id="5955925at2759"/>
<evidence type="ECO:0000313" key="1">
    <source>
        <dbReference type="EMBL" id="CAB4031566.1"/>
    </source>
</evidence>
<dbReference type="SUPFAM" id="SSF81296">
    <property type="entry name" value="E set domains"/>
    <property type="match status" value="1"/>
</dbReference>